<reference evidence="1 2" key="1">
    <citation type="journal article" date="2014" name="Genome Announc.">
        <title>Draft Genome Sequence of the Haloacid-Degrading Burkholderia caribensis Strain MBA4.</title>
        <authorList>
            <person name="Pan Y."/>
            <person name="Kong K.F."/>
            <person name="Tsang J.S."/>
        </authorList>
    </citation>
    <scope>NUCLEOTIDE SEQUENCE [LARGE SCALE GENOMIC DNA]</scope>
    <source>
        <strain evidence="1 2">MBA4</strain>
    </source>
</reference>
<organism evidence="1 2">
    <name type="scientific">Paraburkholderia caribensis MBA4</name>
    <dbReference type="NCBI Taxonomy" id="1323664"/>
    <lineage>
        <taxon>Bacteria</taxon>
        <taxon>Pseudomonadati</taxon>
        <taxon>Pseudomonadota</taxon>
        <taxon>Betaproteobacteria</taxon>
        <taxon>Burkholderiales</taxon>
        <taxon>Burkholderiaceae</taxon>
        <taxon>Paraburkholderia</taxon>
    </lineage>
</organism>
<sequence>MRLVARVVQRSVVGHDGCPLHCGAIDNAMDTLGVTPFSMN</sequence>
<name>A0A0P0RDS5_9BURK</name>
<dbReference type="Proteomes" id="UP000019146">
    <property type="component" value="Chromosome 2"/>
</dbReference>
<evidence type="ECO:0000313" key="1">
    <source>
        <dbReference type="EMBL" id="ALL66643.1"/>
    </source>
</evidence>
<proteinExistence type="predicted"/>
<dbReference type="KEGG" id="bcai:K788_0005793"/>
<evidence type="ECO:0000313" key="2">
    <source>
        <dbReference type="Proteomes" id="UP000019146"/>
    </source>
</evidence>
<gene>
    <name evidence="1" type="ORF">K788_0005793</name>
</gene>
<accession>A0A0P0RDS5</accession>
<dbReference type="EMBL" id="CP012747">
    <property type="protein sequence ID" value="ALL66643.1"/>
    <property type="molecule type" value="Genomic_DNA"/>
</dbReference>
<protein>
    <submittedName>
        <fullName evidence="1">Uncharacterized protein</fullName>
    </submittedName>
</protein>
<dbReference type="AlphaFoldDB" id="A0A0P0RDS5"/>